<reference evidence="2 3" key="1">
    <citation type="submission" date="2020-04" db="EMBL/GenBank/DDBJ databases">
        <title>Draft Genome Sequence of Streptomyces morookaense DSM 40503, an 8-azaguanine-producing strain.</title>
        <authorList>
            <person name="Qi J."/>
            <person name="Gao J.-M."/>
        </authorList>
    </citation>
    <scope>NUCLEOTIDE SEQUENCE [LARGE SCALE GENOMIC DNA]</scope>
    <source>
        <strain evidence="2 3">DSM 40503</strain>
    </source>
</reference>
<name>A0A7Y7B651_STRMO</name>
<keyword evidence="3" id="KW-1185">Reference proteome</keyword>
<evidence type="ECO:0000313" key="3">
    <source>
        <dbReference type="Proteomes" id="UP000587462"/>
    </source>
</evidence>
<evidence type="ECO:0000256" key="1">
    <source>
        <dbReference type="SAM" id="MobiDB-lite"/>
    </source>
</evidence>
<dbReference type="Proteomes" id="UP000587462">
    <property type="component" value="Unassembled WGS sequence"/>
</dbReference>
<organism evidence="2 3">
    <name type="scientific">Streptomyces morookaense</name>
    <name type="common">Streptoverticillium morookaense</name>
    <dbReference type="NCBI Taxonomy" id="1970"/>
    <lineage>
        <taxon>Bacteria</taxon>
        <taxon>Bacillati</taxon>
        <taxon>Actinomycetota</taxon>
        <taxon>Actinomycetes</taxon>
        <taxon>Kitasatosporales</taxon>
        <taxon>Streptomycetaceae</taxon>
        <taxon>Streptomyces</taxon>
    </lineage>
</organism>
<gene>
    <name evidence="2" type="ORF">HG542_16725</name>
</gene>
<feature type="region of interest" description="Disordered" evidence="1">
    <location>
        <begin position="62"/>
        <end position="103"/>
    </location>
</feature>
<protein>
    <submittedName>
        <fullName evidence="2">Uncharacterized protein</fullName>
    </submittedName>
</protein>
<dbReference type="RefSeq" id="WP_171082192.1">
    <property type="nucleotide sequence ID" value="NZ_BNBU01000009.1"/>
</dbReference>
<feature type="compositionally biased region" description="Low complexity" evidence="1">
    <location>
        <begin position="62"/>
        <end position="98"/>
    </location>
</feature>
<accession>A0A7Y7B651</accession>
<comment type="caution">
    <text evidence="2">The sequence shown here is derived from an EMBL/GenBank/DDBJ whole genome shotgun (WGS) entry which is preliminary data.</text>
</comment>
<sequence length="152" mass="16032">MNCFFDPSHGQGMQNVMWAPQWGVVRNVMACTACAQRWATMQQQAAQGNNAGYAAQGYAQAPQQGYAAPQGRPGYAPQGQPGYAAPAQPGYAQPQRQGPGWGGVAAGVAAGAIGGALLNEMMDEDEPRVVNNYIDNSEYVEVDGDGDGDSWF</sequence>
<proteinExistence type="predicted"/>
<dbReference type="EMBL" id="JABBXF010000035">
    <property type="protein sequence ID" value="NVK79301.1"/>
    <property type="molecule type" value="Genomic_DNA"/>
</dbReference>
<evidence type="ECO:0000313" key="2">
    <source>
        <dbReference type="EMBL" id="NVK79301.1"/>
    </source>
</evidence>
<dbReference type="AlphaFoldDB" id="A0A7Y7B651"/>